<dbReference type="KEGG" id="taes:123116227"/>
<dbReference type="InterPro" id="IPR017907">
    <property type="entry name" value="Znf_RING_CS"/>
</dbReference>
<accession>A0A3B6LMJ9</accession>
<dbReference type="Gramene" id="TraesCS5B03G0587000.1">
    <property type="protein sequence ID" value="TraesCS5B03G0587000.1.CDS"/>
    <property type="gene ID" value="TraesCS5B03G0587000"/>
</dbReference>
<dbReference type="Gramene" id="TraesROB_scaffold_061785_01G000100.1">
    <property type="protein sequence ID" value="TraesROB_scaffold_061785_01G000100.1"/>
    <property type="gene ID" value="TraesROB_scaffold_061785_01G000100"/>
</dbReference>
<dbReference type="InterPro" id="IPR044066">
    <property type="entry name" value="TRIAD_supradom"/>
</dbReference>
<feature type="compositionally biased region" description="Low complexity" evidence="13">
    <location>
        <begin position="14"/>
        <end position="31"/>
    </location>
</feature>
<dbReference type="SUPFAM" id="SSF57850">
    <property type="entry name" value="RING/U-box"/>
    <property type="match status" value="3"/>
</dbReference>
<dbReference type="PANTHER" id="PTHR11685">
    <property type="entry name" value="RBR FAMILY RING FINGER AND IBR DOMAIN-CONTAINING"/>
    <property type="match status" value="1"/>
</dbReference>
<dbReference type="OrthoDB" id="10009520at2759"/>
<dbReference type="EC" id="2.3.2.31" evidence="5"/>
<dbReference type="Pfam" id="PF26200">
    <property type="entry name" value="Rcat_RNF216"/>
    <property type="match status" value="1"/>
</dbReference>
<reference evidence="16" key="2">
    <citation type="submission" date="2018-10" db="UniProtKB">
        <authorList>
            <consortium name="EnsemblPlants"/>
        </authorList>
    </citation>
    <scope>IDENTIFICATION</scope>
</reference>
<evidence type="ECO:0000256" key="13">
    <source>
        <dbReference type="SAM" id="MobiDB-lite"/>
    </source>
</evidence>
<dbReference type="Gene3D" id="2.20.25.20">
    <property type="match status" value="1"/>
</dbReference>
<dbReference type="InterPro" id="IPR031127">
    <property type="entry name" value="E3_UB_ligase_RBR"/>
</dbReference>
<dbReference type="GO" id="GO:0000151">
    <property type="term" value="C:ubiquitin ligase complex"/>
    <property type="evidence" value="ECO:0000318"/>
    <property type="project" value="GO_Central"/>
</dbReference>
<evidence type="ECO:0000259" key="14">
    <source>
        <dbReference type="PROSITE" id="PS50089"/>
    </source>
</evidence>
<dbReference type="RefSeq" id="XP_044393150.1">
    <property type="nucleotide sequence ID" value="XM_044537215.1"/>
</dbReference>
<dbReference type="GeneID" id="123116227"/>
<keyword evidence="8" id="KW-0677">Repeat</keyword>
<dbReference type="PROSITE" id="PS00518">
    <property type="entry name" value="ZF_RING_1"/>
    <property type="match status" value="1"/>
</dbReference>
<dbReference type="GO" id="GO:0016567">
    <property type="term" value="P:protein ubiquitination"/>
    <property type="evidence" value="ECO:0007669"/>
    <property type="project" value="InterPro"/>
</dbReference>
<feature type="domain" description="RING-type" evidence="14">
    <location>
        <begin position="180"/>
        <end position="225"/>
    </location>
</feature>
<keyword evidence="17" id="KW-1185">Reference proteome</keyword>
<comment type="function">
    <text evidence="3">Might act as an E3 ubiquitin-protein ligase, or as part of E3 complex, which accepts ubiquitin from specific E2 ubiquitin-conjugating enzymes and then transfers it to substrates.</text>
</comment>
<name>A0A3B6LMJ9_WHEAT</name>
<dbReference type="SMART" id="SM00647">
    <property type="entry name" value="IBR"/>
    <property type="match status" value="2"/>
</dbReference>
<comment type="cofactor">
    <cofactor evidence="2">
        <name>Zn(2+)</name>
        <dbReference type="ChEBI" id="CHEBI:29105"/>
    </cofactor>
</comment>
<dbReference type="InterPro" id="IPR018957">
    <property type="entry name" value="Znf_C3HC4_RING-type"/>
</dbReference>
<dbReference type="GO" id="GO:0031624">
    <property type="term" value="F:ubiquitin conjugating enzyme binding"/>
    <property type="evidence" value="ECO:0000318"/>
    <property type="project" value="GO_Central"/>
</dbReference>
<dbReference type="PROSITE" id="PS51873">
    <property type="entry name" value="TRIAD"/>
    <property type="match status" value="1"/>
</dbReference>
<evidence type="ECO:0000313" key="16">
    <source>
        <dbReference type="EnsemblPlants" id="TraesCS5B02G223400.1"/>
    </source>
</evidence>
<proteinExistence type="inferred from homology"/>
<dbReference type="Gramene" id="TraesSTA5B03G02890500.1">
    <property type="protein sequence ID" value="TraesSTA5B03G02890500.1"/>
    <property type="gene ID" value="TraesSTA5B03G02890500"/>
</dbReference>
<keyword evidence="10" id="KW-0833">Ubl conjugation pathway</keyword>
<dbReference type="OMA" id="NCRRMFC"/>
<dbReference type="SMART" id="SM00184">
    <property type="entry name" value="RING"/>
    <property type="match status" value="2"/>
</dbReference>
<protein>
    <recommendedName>
        <fullName evidence="5">RBR-type E3 ubiquitin transferase</fullName>
        <ecNumber evidence="5">2.3.2.31</ecNumber>
    </recommendedName>
</protein>
<dbReference type="InterPro" id="IPR002867">
    <property type="entry name" value="IBR_dom"/>
</dbReference>
<dbReference type="Proteomes" id="UP000019116">
    <property type="component" value="Chromosome 5B"/>
</dbReference>
<dbReference type="Gene3D" id="3.30.40.10">
    <property type="entry name" value="Zinc/RING finger domain, C3HC4 (zinc finger)"/>
    <property type="match status" value="1"/>
</dbReference>
<evidence type="ECO:0000256" key="2">
    <source>
        <dbReference type="ARBA" id="ARBA00001947"/>
    </source>
</evidence>
<dbReference type="Gramene" id="TraesCS5B02G223400.1">
    <property type="protein sequence ID" value="TraesCS5B02G223400.1"/>
    <property type="gene ID" value="TraesCS5B02G223400"/>
</dbReference>
<evidence type="ECO:0000256" key="7">
    <source>
        <dbReference type="ARBA" id="ARBA00022723"/>
    </source>
</evidence>
<evidence type="ECO:0000256" key="1">
    <source>
        <dbReference type="ARBA" id="ARBA00001798"/>
    </source>
</evidence>
<dbReference type="InterPro" id="IPR001841">
    <property type="entry name" value="Znf_RING"/>
</dbReference>
<keyword evidence="9 12" id="KW-0863">Zinc-finger</keyword>
<organism evidence="16">
    <name type="scientific">Triticum aestivum</name>
    <name type="common">Wheat</name>
    <dbReference type="NCBI Taxonomy" id="4565"/>
    <lineage>
        <taxon>Eukaryota</taxon>
        <taxon>Viridiplantae</taxon>
        <taxon>Streptophyta</taxon>
        <taxon>Embryophyta</taxon>
        <taxon>Tracheophyta</taxon>
        <taxon>Spermatophyta</taxon>
        <taxon>Magnoliopsida</taxon>
        <taxon>Liliopsida</taxon>
        <taxon>Poales</taxon>
        <taxon>Poaceae</taxon>
        <taxon>BOP clade</taxon>
        <taxon>Pooideae</taxon>
        <taxon>Triticodae</taxon>
        <taxon>Triticeae</taxon>
        <taxon>Triticinae</taxon>
        <taxon>Triticum</taxon>
    </lineage>
</organism>
<feature type="domain" description="RING-type" evidence="15">
    <location>
        <begin position="176"/>
        <end position="392"/>
    </location>
</feature>
<dbReference type="GO" id="GO:0008270">
    <property type="term" value="F:zinc ion binding"/>
    <property type="evidence" value="ECO:0007669"/>
    <property type="project" value="UniProtKB-KW"/>
</dbReference>
<dbReference type="GO" id="GO:0005737">
    <property type="term" value="C:cytoplasm"/>
    <property type="evidence" value="ECO:0000318"/>
    <property type="project" value="GO_Central"/>
</dbReference>
<dbReference type="Gramene" id="TraesJUL5B03G02920090.1">
    <property type="protein sequence ID" value="TraesJUL5B03G02920090.1"/>
    <property type="gene ID" value="TraesJUL5B03G02920090"/>
</dbReference>
<evidence type="ECO:0000256" key="11">
    <source>
        <dbReference type="ARBA" id="ARBA00022833"/>
    </source>
</evidence>
<dbReference type="CDD" id="cd22582">
    <property type="entry name" value="BRcat_RBR_unk"/>
    <property type="match status" value="1"/>
</dbReference>
<dbReference type="Pfam" id="PF01485">
    <property type="entry name" value="IBR"/>
    <property type="match status" value="1"/>
</dbReference>
<evidence type="ECO:0000256" key="5">
    <source>
        <dbReference type="ARBA" id="ARBA00012251"/>
    </source>
</evidence>
<keyword evidence="6" id="KW-0808">Transferase</keyword>
<evidence type="ECO:0000256" key="9">
    <source>
        <dbReference type="ARBA" id="ARBA00022771"/>
    </source>
</evidence>
<evidence type="ECO:0000313" key="17">
    <source>
        <dbReference type="Proteomes" id="UP000019116"/>
    </source>
</evidence>
<sequence>MGSRAAPPLAGHDPSPAMASSASATATATATVKSDAPFCPIDISSDEDDDVIVLGSSNSREEMQIQQAILLSLDPSRDQAAVPSSSGTAVAGTSEGSIPVRKGRRKLGSELPLFPVDSSRSPSKPETRQVIDLDDDSPPQVIDLDDDDGCSLIFLKDIASGKRKLFEKGECSNSAKGFDCTICMETVPGVERFRISGCRHAFCASCVRQYIAARVEENLLAIGCPEPGCKDGVLHPEECRRVIPTPLFHRWGAALCDMALGELKFYCPFKDCSALLVDDDPGDGDAAAAAAKVECPHCKRMFCAKCKVPWHEGVECAEFQRLGDDERGREDLLLRKVAQQSKWQRCPKCKIYVERVDGCTFIACRCGHCFCYLCGATMARTNHYCAKCKRTW</sequence>
<reference evidence="16" key="1">
    <citation type="submission" date="2018-08" db="EMBL/GenBank/DDBJ databases">
        <authorList>
            <person name="Rossello M."/>
        </authorList>
    </citation>
    <scope>NUCLEOTIDE SEQUENCE [LARGE SCALE GENOMIC DNA]</scope>
    <source>
        <strain evidence="16">cv. Chinese Spring</strain>
    </source>
</reference>
<dbReference type="STRING" id="4565.A0A3B6LMJ9"/>
<evidence type="ECO:0000256" key="3">
    <source>
        <dbReference type="ARBA" id="ARBA00003976"/>
    </source>
</evidence>
<gene>
    <name evidence="16" type="primary">LOC123116227</name>
</gene>
<dbReference type="PaxDb" id="4565-Traes_5BL_C70BAEA02.2"/>
<evidence type="ECO:0000256" key="6">
    <source>
        <dbReference type="ARBA" id="ARBA00022679"/>
    </source>
</evidence>
<dbReference type="Pfam" id="PF00097">
    <property type="entry name" value="zf-C3HC4"/>
    <property type="match status" value="1"/>
</dbReference>
<dbReference type="CDD" id="cd22584">
    <property type="entry name" value="Rcat_RBR_unk"/>
    <property type="match status" value="1"/>
</dbReference>
<feature type="region of interest" description="Disordered" evidence="13">
    <location>
        <begin position="76"/>
        <end position="138"/>
    </location>
</feature>
<keyword evidence="11" id="KW-0862">Zinc</keyword>
<dbReference type="InterPro" id="IPR013083">
    <property type="entry name" value="Znf_RING/FYVE/PHD"/>
</dbReference>
<dbReference type="GO" id="GO:0061630">
    <property type="term" value="F:ubiquitin protein ligase activity"/>
    <property type="evidence" value="ECO:0000318"/>
    <property type="project" value="GO_Central"/>
</dbReference>
<comment type="similarity">
    <text evidence="4">Belongs to the RBR family. Ariadne subfamily.</text>
</comment>
<evidence type="ECO:0000256" key="10">
    <source>
        <dbReference type="ARBA" id="ARBA00022786"/>
    </source>
</evidence>
<dbReference type="EnsemblPlants" id="TraesCS5B02G223400.1">
    <property type="protein sequence ID" value="TraesCS5B02G223400.1"/>
    <property type="gene ID" value="TraesCS5B02G223400"/>
</dbReference>
<evidence type="ECO:0000256" key="12">
    <source>
        <dbReference type="PROSITE-ProRule" id="PRU00175"/>
    </source>
</evidence>
<dbReference type="FunFam" id="1.20.120.1750:FF:000018">
    <property type="entry name" value="RBR-type E3 ubiquitin transferase"/>
    <property type="match status" value="1"/>
</dbReference>
<evidence type="ECO:0000259" key="15">
    <source>
        <dbReference type="PROSITE" id="PS51873"/>
    </source>
</evidence>
<dbReference type="Gene3D" id="1.20.120.1750">
    <property type="match status" value="1"/>
</dbReference>
<evidence type="ECO:0000256" key="4">
    <source>
        <dbReference type="ARBA" id="ARBA00005884"/>
    </source>
</evidence>
<comment type="catalytic activity">
    <reaction evidence="1">
        <text>[E2 ubiquitin-conjugating enzyme]-S-ubiquitinyl-L-cysteine + [acceptor protein]-L-lysine = [E2 ubiquitin-conjugating enzyme]-L-cysteine + [acceptor protein]-N(6)-ubiquitinyl-L-lysine.</text>
        <dbReference type="EC" id="2.3.2.31"/>
    </reaction>
</comment>
<evidence type="ECO:0000256" key="8">
    <source>
        <dbReference type="ARBA" id="ARBA00022737"/>
    </source>
</evidence>
<dbReference type="Gramene" id="TraesJAG5B03G02896810.1">
    <property type="protein sequence ID" value="TraesJAG5B03G02896810.1"/>
    <property type="gene ID" value="TraesJAG5B03G02896810"/>
</dbReference>
<feature type="region of interest" description="Disordered" evidence="13">
    <location>
        <begin position="1"/>
        <end position="31"/>
    </location>
</feature>
<dbReference type="FunFam" id="3.30.40.10:FF:000230">
    <property type="entry name" value="RBR-type E3 ubiquitin transferase"/>
    <property type="match status" value="1"/>
</dbReference>
<dbReference type="GO" id="GO:0006511">
    <property type="term" value="P:ubiquitin-dependent protein catabolic process"/>
    <property type="evidence" value="ECO:0000318"/>
    <property type="project" value="GO_Central"/>
</dbReference>
<dbReference type="PROSITE" id="PS50089">
    <property type="entry name" value="ZF_RING_2"/>
    <property type="match status" value="1"/>
</dbReference>
<keyword evidence="7" id="KW-0479">Metal-binding</keyword>
<dbReference type="AlphaFoldDB" id="A0A3B6LMJ9"/>